<evidence type="ECO:0000256" key="1">
    <source>
        <dbReference type="ARBA" id="ARBA00004191"/>
    </source>
</evidence>
<evidence type="ECO:0000256" key="14">
    <source>
        <dbReference type="SAM" id="SignalP"/>
    </source>
</evidence>
<dbReference type="Proteomes" id="UP000653305">
    <property type="component" value="Unassembled WGS sequence"/>
</dbReference>
<sequence length="466" mass="50093">MSLENNFLPCFIISLLSLLSSCCTSSLIHNSPVDGYVQEESGYDFGAYPSYFGHFRGVNFENYSGKKKLHGLSDFKKFRRSLTASVTINVLDFGAKGDGNTDDTKAFQKAWTEACSSSGDVNFVVPQNKDYLLKPIRFSGPCTSDITVQISGNIIASDDRSDYSKDLSHWLVFDSVQNLIVKGGGSINGNGNIWWQNSCKINKANPCTEAPTALTFYRCTNLVVQNLKIENAQQMHVSFEKSKNVVASNIVVNAPENSPNTDGIHVTDTQNIQISSCTIGTGDDCISIVSGSQKVEAMGITCGPGHGISIGSLGSANAKEYVSDVVVNGAKLSGTTNGVRIKTWQGGSGSASNIKFQNIEMQNVENPIIIDQNYCDHNKPCKQQSSAVQVKNVVYQNITGTSGTDVAINFNCSKNHPCQGIVMQNVSLVAENGENAKAVCKNVEFANTGTLSSKFLNSESVSPGCP</sequence>
<dbReference type="EC" id="3.2.1.15" evidence="3"/>
<dbReference type="InterPro" id="IPR000743">
    <property type="entry name" value="Glyco_hydro_28"/>
</dbReference>
<dbReference type="OrthoDB" id="187139at2759"/>
<feature type="active site" evidence="12">
    <location>
        <position position="306"/>
    </location>
</feature>
<comment type="caution">
    <text evidence="15">The sequence shown here is derived from an EMBL/GenBank/DDBJ whole genome shotgun (WGS) entry which is preliminary data.</text>
</comment>
<gene>
    <name evidence="15" type="ORF">PHJA_001113600</name>
</gene>
<keyword evidence="9" id="KW-0961">Cell wall biogenesis/degradation</keyword>
<evidence type="ECO:0000256" key="10">
    <source>
        <dbReference type="ARBA" id="ARBA00034074"/>
    </source>
</evidence>
<comment type="similarity">
    <text evidence="2 13">Belongs to the glycosyl hydrolase 28 family.</text>
</comment>
<proteinExistence type="inferred from homology"/>
<evidence type="ECO:0000256" key="8">
    <source>
        <dbReference type="ARBA" id="ARBA00023295"/>
    </source>
</evidence>
<evidence type="ECO:0000256" key="6">
    <source>
        <dbReference type="ARBA" id="ARBA00022729"/>
    </source>
</evidence>
<reference evidence="15" key="1">
    <citation type="submission" date="2020-07" db="EMBL/GenBank/DDBJ databases">
        <title>Ethylene signaling mediates host invasion by parasitic plants.</title>
        <authorList>
            <person name="Yoshida S."/>
        </authorList>
    </citation>
    <scope>NUCLEOTIDE SEQUENCE</scope>
    <source>
        <strain evidence="15">Okayama</strain>
    </source>
</reference>
<dbReference type="SMART" id="SM00710">
    <property type="entry name" value="PbH1"/>
    <property type="match status" value="5"/>
</dbReference>
<keyword evidence="8 13" id="KW-0326">Glycosidase</keyword>
<keyword evidence="4" id="KW-0134">Cell wall</keyword>
<name>A0A830BXJ4_9LAMI</name>
<evidence type="ECO:0000256" key="4">
    <source>
        <dbReference type="ARBA" id="ARBA00022512"/>
    </source>
</evidence>
<feature type="chain" id="PRO_5032960253" description="endo-polygalacturonase" evidence="14">
    <location>
        <begin position="25"/>
        <end position="466"/>
    </location>
</feature>
<dbReference type="GO" id="GO:0005975">
    <property type="term" value="P:carbohydrate metabolic process"/>
    <property type="evidence" value="ECO:0007669"/>
    <property type="project" value="InterPro"/>
</dbReference>
<evidence type="ECO:0000256" key="12">
    <source>
        <dbReference type="PROSITE-ProRule" id="PRU10052"/>
    </source>
</evidence>
<comment type="subcellular location">
    <subcellularLocation>
        <location evidence="1">Secreted</location>
        <location evidence="1">Cell wall</location>
    </subcellularLocation>
</comment>
<dbReference type="AlphaFoldDB" id="A0A830BXJ4"/>
<evidence type="ECO:0000256" key="5">
    <source>
        <dbReference type="ARBA" id="ARBA00022525"/>
    </source>
</evidence>
<dbReference type="PROSITE" id="PS00502">
    <property type="entry name" value="POLYGALACTURONASE"/>
    <property type="match status" value="1"/>
</dbReference>
<evidence type="ECO:0000256" key="9">
    <source>
        <dbReference type="ARBA" id="ARBA00023316"/>
    </source>
</evidence>
<dbReference type="GO" id="GO:0004650">
    <property type="term" value="F:polygalacturonase activity"/>
    <property type="evidence" value="ECO:0007669"/>
    <property type="project" value="UniProtKB-EC"/>
</dbReference>
<organism evidence="15 16">
    <name type="scientific">Phtheirospermum japonicum</name>
    <dbReference type="NCBI Taxonomy" id="374723"/>
    <lineage>
        <taxon>Eukaryota</taxon>
        <taxon>Viridiplantae</taxon>
        <taxon>Streptophyta</taxon>
        <taxon>Embryophyta</taxon>
        <taxon>Tracheophyta</taxon>
        <taxon>Spermatophyta</taxon>
        <taxon>Magnoliopsida</taxon>
        <taxon>eudicotyledons</taxon>
        <taxon>Gunneridae</taxon>
        <taxon>Pentapetalae</taxon>
        <taxon>asterids</taxon>
        <taxon>lamiids</taxon>
        <taxon>Lamiales</taxon>
        <taxon>Orobanchaceae</taxon>
        <taxon>Orobanchaceae incertae sedis</taxon>
        <taxon>Phtheirospermum</taxon>
    </lineage>
</organism>
<evidence type="ECO:0000313" key="15">
    <source>
        <dbReference type="EMBL" id="GFP89698.1"/>
    </source>
</evidence>
<evidence type="ECO:0000256" key="3">
    <source>
        <dbReference type="ARBA" id="ARBA00012736"/>
    </source>
</evidence>
<dbReference type="EMBL" id="BMAC01000198">
    <property type="protein sequence ID" value="GFP89698.1"/>
    <property type="molecule type" value="Genomic_DNA"/>
</dbReference>
<keyword evidence="5" id="KW-0964">Secreted</keyword>
<dbReference type="GO" id="GO:0010047">
    <property type="term" value="P:fruit dehiscence"/>
    <property type="evidence" value="ECO:0007669"/>
    <property type="project" value="UniProtKB-ARBA"/>
</dbReference>
<dbReference type="InterPro" id="IPR012334">
    <property type="entry name" value="Pectin_lyas_fold"/>
</dbReference>
<dbReference type="SUPFAM" id="SSF51126">
    <property type="entry name" value="Pectin lyase-like"/>
    <property type="match status" value="1"/>
</dbReference>
<evidence type="ECO:0000256" key="11">
    <source>
        <dbReference type="ARBA" id="ARBA00083621"/>
    </source>
</evidence>
<evidence type="ECO:0000256" key="7">
    <source>
        <dbReference type="ARBA" id="ARBA00022801"/>
    </source>
</evidence>
<dbReference type="GO" id="GO:0009901">
    <property type="term" value="P:anther dehiscence"/>
    <property type="evidence" value="ECO:0007669"/>
    <property type="project" value="UniProtKB-ARBA"/>
</dbReference>
<evidence type="ECO:0000256" key="2">
    <source>
        <dbReference type="ARBA" id="ARBA00008834"/>
    </source>
</evidence>
<protein>
    <recommendedName>
        <fullName evidence="3">endo-polygalacturonase</fullName>
        <ecNumber evidence="3">3.2.1.15</ecNumber>
    </recommendedName>
    <alternativeName>
        <fullName evidence="11">Pectinase</fullName>
    </alternativeName>
</protein>
<dbReference type="FunFam" id="2.160.20.10:FF:000028">
    <property type="entry name" value="Polygalacturonase QRT2"/>
    <property type="match status" value="1"/>
</dbReference>
<dbReference type="InterPro" id="IPR006626">
    <property type="entry name" value="PbH1"/>
</dbReference>
<feature type="signal peptide" evidence="14">
    <location>
        <begin position="1"/>
        <end position="24"/>
    </location>
</feature>
<dbReference type="Gene3D" id="2.160.20.10">
    <property type="entry name" value="Single-stranded right-handed beta-helix, Pectin lyase-like"/>
    <property type="match status" value="1"/>
</dbReference>
<comment type="catalytic activity">
    <reaction evidence="10">
        <text>(1,4-alpha-D-galacturonosyl)n+m + H2O = (1,4-alpha-D-galacturonosyl)n + (1,4-alpha-D-galacturonosyl)m.</text>
        <dbReference type="EC" id="3.2.1.15"/>
    </reaction>
</comment>
<dbReference type="GO" id="GO:0009830">
    <property type="term" value="P:cell wall modification involved in abscission"/>
    <property type="evidence" value="ECO:0007669"/>
    <property type="project" value="UniProtKB-ARBA"/>
</dbReference>
<dbReference type="InterPro" id="IPR011050">
    <property type="entry name" value="Pectin_lyase_fold/virulence"/>
</dbReference>
<keyword evidence="16" id="KW-1185">Reference proteome</keyword>
<dbReference type="PANTHER" id="PTHR31375">
    <property type="match status" value="1"/>
</dbReference>
<keyword evidence="7 13" id="KW-0378">Hydrolase</keyword>
<dbReference type="Pfam" id="PF00295">
    <property type="entry name" value="Glyco_hydro_28"/>
    <property type="match status" value="1"/>
</dbReference>
<evidence type="ECO:0000256" key="13">
    <source>
        <dbReference type="RuleBase" id="RU361169"/>
    </source>
</evidence>
<keyword evidence="6 14" id="KW-0732">Signal</keyword>
<accession>A0A830BXJ4</accession>
<evidence type="ECO:0000313" key="16">
    <source>
        <dbReference type="Proteomes" id="UP000653305"/>
    </source>
</evidence>